<feature type="signal peptide" evidence="1">
    <location>
        <begin position="1"/>
        <end position="15"/>
    </location>
</feature>
<name>A0A6P4EM74_DRORH</name>
<proteinExistence type="predicted"/>
<sequence length="156" mass="17335">MKFFSVILFIPLVLGSTDPSPRDSPKFSMAHAELPFPICGNCSKIRDFQGNTGFACHYEDDQKVVQKFGTPTNNFPDCLPETYMLTGDINYLCCFWSPELGCTALIGRQLHDTNHDYCDTCKHNCTGVKNADSAGNNKIPGYGYLISLVCLAFRIC</sequence>
<keyword evidence="1" id="KW-0732">Signal</keyword>
<gene>
    <name evidence="4" type="primary">LOC108043487</name>
    <name evidence="2" type="synonym">108043487</name>
</gene>
<feature type="chain" id="PRO_5028234228" evidence="1">
    <location>
        <begin position="16"/>
        <end position="156"/>
    </location>
</feature>
<dbReference type="RefSeq" id="XP_016977704.1">
    <property type="nucleotide sequence ID" value="XM_017122215.1"/>
</dbReference>
<evidence type="ECO:0000313" key="4">
    <source>
        <dbReference type="RefSeq" id="XP_016977704.1"/>
    </source>
</evidence>
<evidence type="ECO:0000313" key="3">
    <source>
        <dbReference type="Proteomes" id="UP001652680"/>
    </source>
</evidence>
<evidence type="ECO:0000313" key="2">
    <source>
        <dbReference type="EnsemblMetazoa" id="XP_016977704.1"/>
    </source>
</evidence>
<reference evidence="2" key="3">
    <citation type="submission" date="2025-05" db="UniProtKB">
        <authorList>
            <consortium name="EnsemblMetazoa"/>
        </authorList>
    </citation>
    <scope>IDENTIFICATION</scope>
</reference>
<dbReference type="EnsemblMetazoa" id="XM_017122215.2">
    <property type="protein sequence ID" value="XP_016977704.1"/>
    <property type="gene ID" value="LOC108043487"/>
</dbReference>
<evidence type="ECO:0000256" key="1">
    <source>
        <dbReference type="SAM" id="SignalP"/>
    </source>
</evidence>
<accession>A0A6P4EM74</accession>
<reference evidence="3" key="1">
    <citation type="journal article" date="2021" name="Elife">
        <title>Highly contiguous assemblies of 101 drosophilid genomes.</title>
        <authorList>
            <person name="Kim B.Y."/>
            <person name="Wang J.R."/>
            <person name="Miller D.E."/>
            <person name="Barmina O."/>
            <person name="Delaney E."/>
            <person name="Thompson A."/>
            <person name="Comeault A.A."/>
            <person name="Peede D."/>
            <person name="D'Agostino E.R."/>
            <person name="Pelaez J."/>
            <person name="Aguilar J.M."/>
            <person name="Haji D."/>
            <person name="Matsunaga T."/>
            <person name="Armstrong E.E."/>
            <person name="Zych M."/>
            <person name="Ogawa Y."/>
            <person name="Stamenkovic-Radak M."/>
            <person name="Jelic M."/>
            <person name="Veselinovic M.S."/>
            <person name="Tanaskovic M."/>
            <person name="Eric P."/>
            <person name="Gao J.J."/>
            <person name="Katoh T.K."/>
            <person name="Toda M.J."/>
            <person name="Watabe H."/>
            <person name="Watada M."/>
            <person name="Davis J.S."/>
            <person name="Moyle L.C."/>
            <person name="Manoli G."/>
            <person name="Bertolini E."/>
            <person name="Kostal V."/>
            <person name="Hawley R.S."/>
            <person name="Takahashi A."/>
            <person name="Jones C.D."/>
            <person name="Price D.K."/>
            <person name="Whiteman N."/>
            <person name="Kopp A."/>
            <person name="Matute D.R."/>
            <person name="Petrov D.A."/>
        </authorList>
    </citation>
    <scope>NUCLEOTIDE SEQUENCE [LARGE SCALE GENOMIC DNA]</scope>
</reference>
<keyword evidence="3" id="KW-1185">Reference proteome</keyword>
<organism evidence="4">
    <name type="scientific">Drosophila rhopaloa</name>
    <name type="common">Fruit fly</name>
    <dbReference type="NCBI Taxonomy" id="1041015"/>
    <lineage>
        <taxon>Eukaryota</taxon>
        <taxon>Metazoa</taxon>
        <taxon>Ecdysozoa</taxon>
        <taxon>Arthropoda</taxon>
        <taxon>Hexapoda</taxon>
        <taxon>Insecta</taxon>
        <taxon>Pterygota</taxon>
        <taxon>Neoptera</taxon>
        <taxon>Endopterygota</taxon>
        <taxon>Diptera</taxon>
        <taxon>Brachycera</taxon>
        <taxon>Muscomorpha</taxon>
        <taxon>Ephydroidea</taxon>
        <taxon>Drosophilidae</taxon>
        <taxon>Drosophila</taxon>
        <taxon>Sophophora</taxon>
    </lineage>
</organism>
<dbReference type="AlphaFoldDB" id="A0A6P4EM74"/>
<protein>
    <submittedName>
        <fullName evidence="4">Uncharacterized protein LOC108043487</fullName>
    </submittedName>
</protein>
<reference evidence="4" key="2">
    <citation type="submission" date="2025-04" db="UniProtKB">
        <authorList>
            <consortium name="RefSeq"/>
        </authorList>
    </citation>
    <scope>IDENTIFICATION</scope>
</reference>
<dbReference type="GeneID" id="108043487"/>
<dbReference type="OrthoDB" id="7810407at2759"/>
<dbReference type="Proteomes" id="UP001652680">
    <property type="component" value="Unassembled WGS sequence"/>
</dbReference>